<evidence type="ECO:0008006" key="3">
    <source>
        <dbReference type="Google" id="ProtNLM"/>
    </source>
</evidence>
<protein>
    <recommendedName>
        <fullName evidence="3">CHCH domain-containing protein</fullName>
    </recommendedName>
</protein>
<accession>A0A4S9EQH7</accession>
<comment type="caution">
    <text evidence="1">The sequence shown here is derived from an EMBL/GenBank/DDBJ whole genome shotgun (WGS) entry which is preliminary data.</text>
</comment>
<dbReference type="AlphaFoldDB" id="A0A4S9EQH7"/>
<dbReference type="PANTHER" id="PTHR13639">
    <property type="entry name" value="CYTOCHROME C OXIDASE ASSEMBLY FACTOR 4 HOMOLOG, MITOCHONDRIAL"/>
    <property type="match status" value="1"/>
</dbReference>
<dbReference type="InterPro" id="IPR039870">
    <property type="entry name" value="Coa4-like"/>
</dbReference>
<organism evidence="1 2">
    <name type="scientific">Aureobasidium pullulans</name>
    <name type="common">Black yeast</name>
    <name type="synonym">Pullularia pullulans</name>
    <dbReference type="NCBI Taxonomy" id="5580"/>
    <lineage>
        <taxon>Eukaryota</taxon>
        <taxon>Fungi</taxon>
        <taxon>Dikarya</taxon>
        <taxon>Ascomycota</taxon>
        <taxon>Pezizomycotina</taxon>
        <taxon>Dothideomycetes</taxon>
        <taxon>Dothideomycetidae</taxon>
        <taxon>Dothideales</taxon>
        <taxon>Saccotheciaceae</taxon>
        <taxon>Aureobasidium</taxon>
    </lineage>
</organism>
<dbReference type="EMBL" id="QZAV01000158">
    <property type="protein sequence ID" value="THX36690.1"/>
    <property type="molecule type" value="Genomic_DNA"/>
</dbReference>
<evidence type="ECO:0000313" key="2">
    <source>
        <dbReference type="Proteomes" id="UP000308953"/>
    </source>
</evidence>
<evidence type="ECO:0000313" key="1">
    <source>
        <dbReference type="EMBL" id="THX36690.1"/>
    </source>
</evidence>
<dbReference type="GO" id="GO:0033617">
    <property type="term" value="P:mitochondrial respiratory chain complex IV assembly"/>
    <property type="evidence" value="ECO:0007669"/>
    <property type="project" value="InterPro"/>
</dbReference>
<reference evidence="1 2" key="1">
    <citation type="submission" date="2018-10" db="EMBL/GenBank/DDBJ databases">
        <title>Fifty Aureobasidium pullulans genomes reveal a recombining polyextremotolerant generalist.</title>
        <authorList>
            <person name="Gostincar C."/>
            <person name="Turk M."/>
            <person name="Zajc J."/>
            <person name="Gunde-Cimerman N."/>
        </authorList>
    </citation>
    <scope>NUCLEOTIDE SEQUENCE [LARGE SCALE GENOMIC DNA]</scope>
    <source>
        <strain evidence="1 2">EXF-9785</strain>
    </source>
</reference>
<name>A0A4S9EQH7_AURPU</name>
<dbReference type="Proteomes" id="UP000308953">
    <property type="component" value="Unassembled WGS sequence"/>
</dbReference>
<dbReference type="PANTHER" id="PTHR13639:SF2">
    <property type="entry name" value="CYTOCHROME C OXIDASE ASSEMBLY FACTOR 4 HOMOLOG, MITOCHONDRIAL"/>
    <property type="match status" value="1"/>
</dbReference>
<proteinExistence type="predicted"/>
<gene>
    <name evidence="1" type="ORF">D6D10_06456</name>
</gene>
<dbReference type="GO" id="GO:0005758">
    <property type="term" value="C:mitochondrial intermembrane space"/>
    <property type="evidence" value="ECO:0007669"/>
    <property type="project" value="InterPro"/>
</dbReference>
<sequence>MIGTSVSSALDVPRTVENTRLNDCFFEKKDWRQCKSEMEEFKQCWKKQGNDRRTDQKNV</sequence>